<evidence type="ECO:0000313" key="3">
    <source>
        <dbReference type="Proteomes" id="UP000294692"/>
    </source>
</evidence>
<comment type="caution">
    <text evidence="2">The sequence shown here is derived from an EMBL/GenBank/DDBJ whole genome shotgun (WGS) entry which is preliminary data.</text>
</comment>
<keyword evidence="1" id="KW-0175">Coiled coil</keyword>
<dbReference type="Pfam" id="PF10973">
    <property type="entry name" value="DUF2799"/>
    <property type="match status" value="1"/>
</dbReference>
<evidence type="ECO:0000256" key="1">
    <source>
        <dbReference type="SAM" id="Coils"/>
    </source>
</evidence>
<reference evidence="2 3" key="1">
    <citation type="submission" date="2019-03" db="EMBL/GenBank/DDBJ databases">
        <title>Genomic Encyclopedia of Type Strains, Phase IV (KMG-IV): sequencing the most valuable type-strain genomes for metagenomic binning, comparative biology and taxonomic classification.</title>
        <authorList>
            <person name="Goeker M."/>
        </authorList>
    </citation>
    <scope>NUCLEOTIDE SEQUENCE [LARGE SCALE GENOMIC DNA]</scope>
    <source>
        <strain evidence="2 3">DSM 100048</strain>
    </source>
</reference>
<gene>
    <name evidence="2" type="ORF">EV686_108141</name>
</gene>
<accession>A0A4R3UXC0</accession>
<protein>
    <submittedName>
        <fullName evidence="2">Uncharacterized protein DUF2799</fullName>
    </submittedName>
</protein>
<evidence type="ECO:0000313" key="2">
    <source>
        <dbReference type="EMBL" id="TCU95298.1"/>
    </source>
</evidence>
<name>A0A4R3UXC0_9BURK</name>
<dbReference type="InterPro" id="IPR021242">
    <property type="entry name" value="DUF2799"/>
</dbReference>
<feature type="coiled-coil region" evidence="1">
    <location>
        <begin position="96"/>
        <end position="153"/>
    </location>
</feature>
<keyword evidence="3" id="KW-1185">Reference proteome</keyword>
<proteinExistence type="predicted"/>
<sequence>MSEKECLSANWLDQGYRDGRAGHTASLLEDHREACAKVGVTPNAQQYHAGRNQGLLEYCTPANAVYEGRQGRSYRNVCPMHLERQFLANHQRGYRAYEAQQNVDRLYRDLQRAERDLNKEKDKNKRHELRQKIRHLDNRLSRARNDLHYLEQQLYRYSP</sequence>
<dbReference type="AlphaFoldDB" id="A0A4R3UXC0"/>
<dbReference type="Proteomes" id="UP000294692">
    <property type="component" value="Unassembled WGS sequence"/>
</dbReference>
<organism evidence="2 3">
    <name type="scientific">Paracandidimonas soli</name>
    <dbReference type="NCBI Taxonomy" id="1917182"/>
    <lineage>
        <taxon>Bacteria</taxon>
        <taxon>Pseudomonadati</taxon>
        <taxon>Pseudomonadota</taxon>
        <taxon>Betaproteobacteria</taxon>
        <taxon>Burkholderiales</taxon>
        <taxon>Alcaligenaceae</taxon>
        <taxon>Paracandidimonas</taxon>
    </lineage>
</organism>
<dbReference type="EMBL" id="SMBX01000008">
    <property type="protein sequence ID" value="TCU95298.1"/>
    <property type="molecule type" value="Genomic_DNA"/>
</dbReference>